<dbReference type="Proteomes" id="UP000256220">
    <property type="component" value="Unassembled WGS sequence"/>
</dbReference>
<reference evidence="2 3" key="1">
    <citation type="journal article" date="2014" name="Genome Announc.">
        <title>Draft Genome Sequence of Amycolatopsis lurida NRRL 2430, Producer of the Glycopeptide Family Antibiotic Ristocetin.</title>
        <authorList>
            <person name="Kwun M.J."/>
            <person name="Hong H.J."/>
        </authorList>
    </citation>
    <scope>NUCLEOTIDE SEQUENCE [LARGE SCALE GENOMIC DNA]</scope>
    <source>
        <strain evidence="2 3">NRRL 2430</strain>
    </source>
</reference>
<dbReference type="Pfam" id="PF12728">
    <property type="entry name" value="HTH_17"/>
    <property type="match status" value="1"/>
</dbReference>
<dbReference type="EMBL" id="JFBM01000066">
    <property type="protein sequence ID" value="KFU75497.1"/>
    <property type="molecule type" value="Genomic_DNA"/>
</dbReference>
<name>A0A2P2FFI7_AMYLU</name>
<organism evidence="2 3">
    <name type="scientific">Amycolatopsis lurida NRRL 2430</name>
    <dbReference type="NCBI Taxonomy" id="1460371"/>
    <lineage>
        <taxon>Bacteria</taxon>
        <taxon>Bacillati</taxon>
        <taxon>Actinomycetota</taxon>
        <taxon>Actinomycetes</taxon>
        <taxon>Pseudonocardiales</taxon>
        <taxon>Pseudonocardiaceae</taxon>
        <taxon>Amycolatopsis</taxon>
    </lineage>
</organism>
<proteinExistence type="predicted"/>
<dbReference type="InterPro" id="IPR009061">
    <property type="entry name" value="DNA-bd_dom_put_sf"/>
</dbReference>
<evidence type="ECO:0000313" key="2">
    <source>
        <dbReference type="EMBL" id="KFU75497.1"/>
    </source>
</evidence>
<dbReference type="SUPFAM" id="SSF46955">
    <property type="entry name" value="Putative DNA-binding domain"/>
    <property type="match status" value="1"/>
</dbReference>
<evidence type="ECO:0000313" key="3">
    <source>
        <dbReference type="Proteomes" id="UP000256220"/>
    </source>
</evidence>
<sequence length="64" mass="7227">MTTPVVDEQLTIKEVCDLLKIARSTFSDWRDKGEAPPCTRLPNNQIRVSRSALNSWLANRLEAA</sequence>
<keyword evidence="3" id="KW-1185">Reference proteome</keyword>
<dbReference type="AlphaFoldDB" id="A0A2P2FFI7"/>
<accession>A0A2P2FFI7</accession>
<feature type="domain" description="Helix-turn-helix" evidence="1">
    <location>
        <begin position="10"/>
        <end position="60"/>
    </location>
</feature>
<protein>
    <recommendedName>
        <fullName evidence="1">Helix-turn-helix domain-containing protein</fullName>
    </recommendedName>
</protein>
<comment type="caution">
    <text evidence="2">The sequence shown here is derived from an EMBL/GenBank/DDBJ whole genome shotgun (WGS) entry which is preliminary data.</text>
</comment>
<evidence type="ECO:0000259" key="1">
    <source>
        <dbReference type="Pfam" id="PF12728"/>
    </source>
</evidence>
<gene>
    <name evidence="2" type="ORF">BB31_41320</name>
</gene>
<dbReference type="InterPro" id="IPR041657">
    <property type="entry name" value="HTH_17"/>
</dbReference>